<comment type="caution">
    <text evidence="3">The sequence shown here is derived from an EMBL/GenBank/DDBJ whole genome shotgun (WGS) entry which is preliminary data.</text>
</comment>
<dbReference type="SUPFAM" id="SSF54427">
    <property type="entry name" value="NTF2-like"/>
    <property type="match status" value="1"/>
</dbReference>
<reference evidence="3 4" key="1">
    <citation type="submission" date="2020-03" db="EMBL/GenBank/DDBJ databases">
        <title>Genome sequence of strain Massilia sp. TW-1.</title>
        <authorList>
            <person name="Chaudhary D.K."/>
        </authorList>
    </citation>
    <scope>NUCLEOTIDE SEQUENCE [LARGE SCALE GENOMIC DNA]</scope>
    <source>
        <strain evidence="3 4">TW-1</strain>
    </source>
</reference>
<dbReference type="InterPro" id="IPR009959">
    <property type="entry name" value="Cyclase_SnoaL-like"/>
</dbReference>
<dbReference type="Proteomes" id="UP000716322">
    <property type="component" value="Unassembled WGS sequence"/>
</dbReference>
<feature type="signal peptide" evidence="1">
    <location>
        <begin position="1"/>
        <end position="25"/>
    </location>
</feature>
<protein>
    <submittedName>
        <fullName evidence="3">SnoaL-like domain-containing protein</fullName>
    </submittedName>
</protein>
<dbReference type="PANTHER" id="PTHR38436:SF1">
    <property type="entry name" value="ESTER CYCLASE"/>
    <property type="match status" value="1"/>
</dbReference>
<evidence type="ECO:0000313" key="3">
    <source>
        <dbReference type="EMBL" id="NIA52282.1"/>
    </source>
</evidence>
<evidence type="ECO:0000259" key="2">
    <source>
        <dbReference type="Pfam" id="PF12680"/>
    </source>
</evidence>
<gene>
    <name evidence="3" type="ORF">HAV22_01255</name>
</gene>
<dbReference type="PANTHER" id="PTHR38436">
    <property type="entry name" value="POLYKETIDE CYCLASE SNOAL-LIKE DOMAIN"/>
    <property type="match status" value="1"/>
</dbReference>
<dbReference type="InterPro" id="IPR032710">
    <property type="entry name" value="NTF2-like_dom_sf"/>
</dbReference>
<keyword evidence="1" id="KW-0732">Signal</keyword>
<evidence type="ECO:0000256" key="1">
    <source>
        <dbReference type="SAM" id="SignalP"/>
    </source>
</evidence>
<feature type="domain" description="SnoaL-like" evidence="2">
    <location>
        <begin position="52"/>
        <end position="147"/>
    </location>
</feature>
<dbReference type="InterPro" id="IPR037401">
    <property type="entry name" value="SnoaL-like"/>
</dbReference>
<keyword evidence="4" id="KW-1185">Reference proteome</keyword>
<dbReference type="RefSeq" id="WP_166855681.1">
    <property type="nucleotide sequence ID" value="NZ_JAAQOM010000001.1"/>
</dbReference>
<dbReference type="EMBL" id="JAAQOM010000001">
    <property type="protein sequence ID" value="NIA52282.1"/>
    <property type="molecule type" value="Genomic_DNA"/>
</dbReference>
<feature type="chain" id="PRO_5045224497" evidence="1">
    <location>
        <begin position="26"/>
        <end position="165"/>
    </location>
</feature>
<accession>A0ABX0P4X6</accession>
<dbReference type="Pfam" id="PF12680">
    <property type="entry name" value="SnoaL_2"/>
    <property type="match status" value="1"/>
</dbReference>
<name>A0ABX0P4X6_9BURK</name>
<sequence length="165" mass="18009">MIKTRTLALSLVLALGATTLPAAQAAEAQPAAPAKSHVHDTAAANKALVLNAYQALFGDHDLGAVDRYWAKDYIQHNPYMADGTEAVKQFVEELGLLQGPKFKVEFLRVAAEGDLVFVQTRQPKMGANPEMVIVDIFRVANGKIAEHWDVMQAVPADKVNPRPMY</sequence>
<proteinExistence type="predicted"/>
<dbReference type="Gene3D" id="3.10.450.50">
    <property type="match status" value="1"/>
</dbReference>
<organism evidence="3 4">
    <name type="scientific">Telluria antibiotica</name>
    <dbReference type="NCBI Taxonomy" id="2717319"/>
    <lineage>
        <taxon>Bacteria</taxon>
        <taxon>Pseudomonadati</taxon>
        <taxon>Pseudomonadota</taxon>
        <taxon>Betaproteobacteria</taxon>
        <taxon>Burkholderiales</taxon>
        <taxon>Oxalobacteraceae</taxon>
        <taxon>Telluria group</taxon>
        <taxon>Telluria</taxon>
    </lineage>
</organism>
<evidence type="ECO:0000313" key="4">
    <source>
        <dbReference type="Proteomes" id="UP000716322"/>
    </source>
</evidence>